<dbReference type="Proteomes" id="UP000800092">
    <property type="component" value="Unassembled WGS sequence"/>
</dbReference>
<accession>A0A6A6GW98</accession>
<organism evidence="2 3">
    <name type="scientific">Viridothelium virens</name>
    <name type="common">Speckled blister lichen</name>
    <name type="synonym">Trypethelium virens</name>
    <dbReference type="NCBI Taxonomy" id="1048519"/>
    <lineage>
        <taxon>Eukaryota</taxon>
        <taxon>Fungi</taxon>
        <taxon>Dikarya</taxon>
        <taxon>Ascomycota</taxon>
        <taxon>Pezizomycotina</taxon>
        <taxon>Dothideomycetes</taxon>
        <taxon>Dothideomycetes incertae sedis</taxon>
        <taxon>Trypetheliales</taxon>
        <taxon>Trypetheliaceae</taxon>
        <taxon>Viridothelium</taxon>
    </lineage>
</organism>
<evidence type="ECO:0000256" key="1">
    <source>
        <dbReference type="SAM" id="MobiDB-lite"/>
    </source>
</evidence>
<feature type="region of interest" description="Disordered" evidence="1">
    <location>
        <begin position="325"/>
        <end position="374"/>
    </location>
</feature>
<name>A0A6A6GW98_VIRVR</name>
<dbReference type="AlphaFoldDB" id="A0A6A6GW98"/>
<dbReference type="EMBL" id="ML991852">
    <property type="protein sequence ID" value="KAF2229878.1"/>
    <property type="molecule type" value="Genomic_DNA"/>
</dbReference>
<dbReference type="OrthoDB" id="3485856at2759"/>
<protein>
    <submittedName>
        <fullName evidence="2">Uncharacterized protein</fullName>
    </submittedName>
</protein>
<reference evidence="2" key="1">
    <citation type="journal article" date="2020" name="Stud. Mycol.">
        <title>101 Dothideomycetes genomes: a test case for predicting lifestyles and emergence of pathogens.</title>
        <authorList>
            <person name="Haridas S."/>
            <person name="Albert R."/>
            <person name="Binder M."/>
            <person name="Bloem J."/>
            <person name="Labutti K."/>
            <person name="Salamov A."/>
            <person name="Andreopoulos B."/>
            <person name="Baker S."/>
            <person name="Barry K."/>
            <person name="Bills G."/>
            <person name="Bluhm B."/>
            <person name="Cannon C."/>
            <person name="Castanera R."/>
            <person name="Culley D."/>
            <person name="Daum C."/>
            <person name="Ezra D."/>
            <person name="Gonzalez J."/>
            <person name="Henrissat B."/>
            <person name="Kuo A."/>
            <person name="Liang C."/>
            <person name="Lipzen A."/>
            <person name="Lutzoni F."/>
            <person name="Magnuson J."/>
            <person name="Mondo S."/>
            <person name="Nolan M."/>
            <person name="Ohm R."/>
            <person name="Pangilinan J."/>
            <person name="Park H.-J."/>
            <person name="Ramirez L."/>
            <person name="Alfaro M."/>
            <person name="Sun H."/>
            <person name="Tritt A."/>
            <person name="Yoshinaga Y."/>
            <person name="Zwiers L.-H."/>
            <person name="Turgeon B."/>
            <person name="Goodwin S."/>
            <person name="Spatafora J."/>
            <person name="Crous P."/>
            <person name="Grigoriev I."/>
        </authorList>
    </citation>
    <scope>NUCLEOTIDE SEQUENCE</scope>
    <source>
        <strain evidence="2">Tuck. ex Michener</strain>
    </source>
</reference>
<feature type="compositionally biased region" description="Polar residues" evidence="1">
    <location>
        <begin position="364"/>
        <end position="374"/>
    </location>
</feature>
<feature type="compositionally biased region" description="Polar residues" evidence="1">
    <location>
        <begin position="1"/>
        <end position="24"/>
    </location>
</feature>
<feature type="compositionally biased region" description="Basic and acidic residues" evidence="1">
    <location>
        <begin position="341"/>
        <end position="362"/>
    </location>
</feature>
<keyword evidence="3" id="KW-1185">Reference proteome</keyword>
<evidence type="ECO:0000313" key="2">
    <source>
        <dbReference type="EMBL" id="KAF2229878.1"/>
    </source>
</evidence>
<feature type="region of interest" description="Disordered" evidence="1">
    <location>
        <begin position="1"/>
        <end position="32"/>
    </location>
</feature>
<sequence>MSMSETDATQHQQVTPPSNFTNQPLTPPSIDKKPLGGPLRVIAFFRQIQAGRSFEQGTWIEFQLARGEYEEIESTLQQDDVLGGYVKDKIRYDYDADKRRLFVRMPSGVHELFIDGVEDAIRSQLKTIRNESGRRAQFAQKVRPARSTIIRIATGDSSSKSEYEPDASFWHDNAEYPGVVIEVAYSQKKKRLGRLAENYLLDSDTSIRAVVGLDIGYGKKVSRKATFSIWRPRLFDTADGSELQAVEEAADEAFRDDEGNPINHPGVRLRLSDFACEELVQDEMGDEDTEICVSGIQLCQYLAAAESKVRREQSLIKHSFAHEVKKRKRSETPPEEFGSSDEARYIEQEQRAAKRTADHDSNYEDTLSTKSLSE</sequence>
<proteinExistence type="predicted"/>
<gene>
    <name evidence="2" type="ORF">EV356DRAFT_561859</name>
</gene>
<evidence type="ECO:0000313" key="3">
    <source>
        <dbReference type="Proteomes" id="UP000800092"/>
    </source>
</evidence>